<accession>A0A511YFC5</accession>
<dbReference type="Proteomes" id="UP000321150">
    <property type="component" value="Unassembled WGS sequence"/>
</dbReference>
<dbReference type="Pfam" id="PF07463">
    <property type="entry name" value="NUMOD4"/>
    <property type="match status" value="2"/>
</dbReference>
<name>A0A511YFC5_9FLAO</name>
<dbReference type="Pfam" id="PF07453">
    <property type="entry name" value="NUMOD1"/>
    <property type="match status" value="1"/>
</dbReference>
<evidence type="ECO:0000259" key="1">
    <source>
        <dbReference type="Pfam" id="PF07453"/>
    </source>
</evidence>
<evidence type="ECO:0008006" key="5">
    <source>
        <dbReference type="Google" id="ProtNLM"/>
    </source>
</evidence>
<dbReference type="Gene3D" id="3.90.75.20">
    <property type="match status" value="2"/>
</dbReference>
<dbReference type="OrthoDB" id="6631788at2"/>
<dbReference type="SUPFAM" id="SSF54060">
    <property type="entry name" value="His-Me finger endonucleases"/>
    <property type="match status" value="1"/>
</dbReference>
<dbReference type="InterPro" id="IPR044925">
    <property type="entry name" value="His-Me_finger_sf"/>
</dbReference>
<dbReference type="InterPro" id="IPR010896">
    <property type="entry name" value="NUMOD1"/>
</dbReference>
<dbReference type="EMBL" id="BJYI01000021">
    <property type="protein sequence ID" value="GEN73905.1"/>
    <property type="molecule type" value="Genomic_DNA"/>
</dbReference>
<sequence>MNLPPELSDQYLKNVLYNKSLKNLADEEWKSIEGFENYEISNYGRVKRCKRWFQSRLGHEYILAELILKPLFSKNFNNYLQSYTYNVQCRISREGKAHTKSLGRLVYYHFIEEFDMDDRTVVIIPKDNNRFHMHCKNLEKISVKEESLRIYHSDRAKNIHAIYLQPVSQYSVEGALIDQFDSIYSAEEKLGISCERIIDVINKKFLTAGTFRWFLQSDPPGKEDFLVSRIKTTSGKLFNETLWKNLGRPRINKNNPPPCMNLSIEDLPGEYWKPIPIVGFEDQYLISNKGRVKRLSRWSFPEKKRIVKEHILSQANINRKNTPCYLYCELNNKGKIITAIVGRLLYYCFVEPFDLNDETLVVINKNEPLWNMDFSKLSLCCSLLKKNKIDSDEY</sequence>
<reference evidence="3 4" key="1">
    <citation type="submission" date="2019-07" db="EMBL/GenBank/DDBJ databases">
        <title>Whole genome shotgun sequence of Chryseobacterium lathyri NBRC 105250.</title>
        <authorList>
            <person name="Hosoyama A."/>
            <person name="Uohara A."/>
            <person name="Ohji S."/>
            <person name="Ichikawa N."/>
        </authorList>
    </citation>
    <scope>NUCLEOTIDE SEQUENCE [LARGE SCALE GENOMIC DNA]</scope>
    <source>
        <strain evidence="3 4">NBRC 105250</strain>
    </source>
</reference>
<comment type="caution">
    <text evidence="3">The sequence shown here is derived from an EMBL/GenBank/DDBJ whole genome shotgun (WGS) entry which is preliminary data.</text>
</comment>
<evidence type="ECO:0000259" key="2">
    <source>
        <dbReference type="Pfam" id="PF07463"/>
    </source>
</evidence>
<dbReference type="InterPro" id="IPR036388">
    <property type="entry name" value="WH-like_DNA-bd_sf"/>
</dbReference>
<feature type="domain" description="NUMOD4" evidence="2">
    <location>
        <begin position="270"/>
        <end position="316"/>
    </location>
</feature>
<evidence type="ECO:0000313" key="4">
    <source>
        <dbReference type="Proteomes" id="UP000321150"/>
    </source>
</evidence>
<gene>
    <name evidence="3" type="ORF">CLA01_39770</name>
</gene>
<dbReference type="AlphaFoldDB" id="A0A511YFC5"/>
<protein>
    <recommendedName>
        <fullName evidence="5">NUMOD4 domain-containing protein</fullName>
    </recommendedName>
</protein>
<feature type="domain" description="Nuclease-associated modular DNA-binding 1" evidence="1">
    <location>
        <begin position="166"/>
        <end position="198"/>
    </location>
</feature>
<dbReference type="GO" id="GO:0016788">
    <property type="term" value="F:hydrolase activity, acting on ester bonds"/>
    <property type="evidence" value="ECO:0007669"/>
    <property type="project" value="InterPro"/>
</dbReference>
<feature type="domain" description="NUMOD4" evidence="2">
    <location>
        <begin position="27"/>
        <end position="69"/>
    </location>
</feature>
<dbReference type="InterPro" id="IPR010902">
    <property type="entry name" value="NUMOD4"/>
</dbReference>
<proteinExistence type="predicted"/>
<organism evidence="3 4">
    <name type="scientific">Chryseobacterium lathyri</name>
    <dbReference type="NCBI Taxonomy" id="395933"/>
    <lineage>
        <taxon>Bacteria</taxon>
        <taxon>Pseudomonadati</taxon>
        <taxon>Bacteroidota</taxon>
        <taxon>Flavobacteriia</taxon>
        <taxon>Flavobacteriales</taxon>
        <taxon>Weeksellaceae</taxon>
        <taxon>Chryseobacterium group</taxon>
        <taxon>Chryseobacterium</taxon>
    </lineage>
</organism>
<evidence type="ECO:0000313" key="3">
    <source>
        <dbReference type="EMBL" id="GEN73905.1"/>
    </source>
</evidence>
<dbReference type="Gene3D" id="1.10.10.10">
    <property type="entry name" value="Winged helix-like DNA-binding domain superfamily/Winged helix DNA-binding domain"/>
    <property type="match status" value="1"/>
</dbReference>
<dbReference type="RefSeq" id="WP_111961030.1">
    <property type="nucleotide sequence ID" value="NZ_BJYI01000021.1"/>
</dbReference>